<feature type="region of interest" description="Disordered" evidence="4">
    <location>
        <begin position="98"/>
        <end position="120"/>
    </location>
</feature>
<dbReference type="Pfam" id="PF07714">
    <property type="entry name" value="PK_Tyr_Ser-Thr"/>
    <property type="match status" value="1"/>
</dbReference>
<keyword evidence="5" id="KW-1133">Transmembrane helix</keyword>
<dbReference type="FunFam" id="3.30.200.20:FF:000307">
    <property type="entry name" value="pollen receptor-like kinase 1"/>
    <property type="match status" value="1"/>
</dbReference>
<evidence type="ECO:0000256" key="3">
    <source>
        <dbReference type="PROSITE-ProRule" id="PRU10141"/>
    </source>
</evidence>
<evidence type="ECO:0000256" key="5">
    <source>
        <dbReference type="SAM" id="Phobius"/>
    </source>
</evidence>
<dbReference type="PROSITE" id="PS00107">
    <property type="entry name" value="PROTEIN_KINASE_ATP"/>
    <property type="match status" value="1"/>
</dbReference>
<organism evidence="7 8">
    <name type="scientific">Vanilla planifolia</name>
    <name type="common">Vanilla</name>
    <dbReference type="NCBI Taxonomy" id="51239"/>
    <lineage>
        <taxon>Eukaryota</taxon>
        <taxon>Viridiplantae</taxon>
        <taxon>Streptophyta</taxon>
        <taxon>Embryophyta</taxon>
        <taxon>Tracheophyta</taxon>
        <taxon>Spermatophyta</taxon>
        <taxon>Magnoliopsida</taxon>
        <taxon>Liliopsida</taxon>
        <taxon>Asparagales</taxon>
        <taxon>Orchidaceae</taxon>
        <taxon>Vanilloideae</taxon>
        <taxon>Vanilleae</taxon>
        <taxon>Vanilla</taxon>
    </lineage>
</organism>
<dbReference type="Proteomes" id="UP000639772">
    <property type="component" value="Chromosome 1"/>
</dbReference>
<dbReference type="PROSITE" id="PS50011">
    <property type="entry name" value="PROTEIN_KINASE_DOM"/>
    <property type="match status" value="1"/>
</dbReference>
<evidence type="ECO:0000256" key="2">
    <source>
        <dbReference type="ARBA" id="ARBA00022840"/>
    </source>
</evidence>
<dbReference type="InterPro" id="IPR001245">
    <property type="entry name" value="Ser-Thr/Tyr_kinase_cat_dom"/>
</dbReference>
<comment type="caution">
    <text evidence="7">The sequence shown here is derived from an EMBL/GenBank/DDBJ whole genome shotgun (WGS) entry which is preliminary data.</text>
</comment>
<keyword evidence="5" id="KW-0812">Transmembrane</keyword>
<feature type="domain" description="Protein kinase" evidence="6">
    <location>
        <begin position="145"/>
        <end position="265"/>
    </location>
</feature>
<protein>
    <recommendedName>
        <fullName evidence="6">Protein kinase domain-containing protein</fullName>
    </recommendedName>
</protein>
<dbReference type="EMBL" id="JADCNM010000001">
    <property type="protein sequence ID" value="KAG0501401.1"/>
    <property type="molecule type" value="Genomic_DNA"/>
</dbReference>
<dbReference type="PANTHER" id="PTHR48010:SF59">
    <property type="entry name" value="PROTEIN KINASE DOMAIN-CONTAINING PROTEIN"/>
    <property type="match status" value="1"/>
</dbReference>
<dbReference type="SUPFAM" id="SSF56112">
    <property type="entry name" value="Protein kinase-like (PK-like)"/>
    <property type="match status" value="1"/>
</dbReference>
<dbReference type="GO" id="GO:0005524">
    <property type="term" value="F:ATP binding"/>
    <property type="evidence" value="ECO:0007669"/>
    <property type="project" value="UniProtKB-UniRule"/>
</dbReference>
<dbReference type="InterPro" id="IPR011009">
    <property type="entry name" value="Kinase-like_dom_sf"/>
</dbReference>
<keyword evidence="5" id="KW-0472">Membrane</keyword>
<evidence type="ECO:0000256" key="4">
    <source>
        <dbReference type="SAM" id="MobiDB-lite"/>
    </source>
</evidence>
<dbReference type="InterPro" id="IPR017441">
    <property type="entry name" value="Protein_kinase_ATP_BS"/>
</dbReference>
<dbReference type="AlphaFoldDB" id="A0A835VLV6"/>
<proteinExistence type="predicted"/>
<dbReference type="GO" id="GO:0004672">
    <property type="term" value="F:protein kinase activity"/>
    <property type="evidence" value="ECO:0007669"/>
    <property type="project" value="InterPro"/>
</dbReference>
<name>A0A835VLV6_VANPL</name>
<evidence type="ECO:0000313" key="7">
    <source>
        <dbReference type="EMBL" id="KAG0501401.1"/>
    </source>
</evidence>
<dbReference type="Gene3D" id="3.30.200.20">
    <property type="entry name" value="Phosphorylase Kinase, domain 1"/>
    <property type="match status" value="1"/>
</dbReference>
<reference evidence="7 8" key="1">
    <citation type="journal article" date="2020" name="Nat. Food">
        <title>A phased Vanilla planifolia genome enables genetic improvement of flavour and production.</title>
        <authorList>
            <person name="Hasing T."/>
            <person name="Tang H."/>
            <person name="Brym M."/>
            <person name="Khazi F."/>
            <person name="Huang T."/>
            <person name="Chambers A.H."/>
        </authorList>
    </citation>
    <scope>NUCLEOTIDE SEQUENCE [LARGE SCALE GENOMIC DNA]</scope>
    <source>
        <tissue evidence="7">Leaf</tissue>
    </source>
</reference>
<dbReference type="OrthoDB" id="676979at2759"/>
<dbReference type="InterPro" id="IPR000719">
    <property type="entry name" value="Prot_kinase_dom"/>
</dbReference>
<evidence type="ECO:0000256" key="1">
    <source>
        <dbReference type="ARBA" id="ARBA00022741"/>
    </source>
</evidence>
<accession>A0A835VLV6</accession>
<keyword evidence="1 3" id="KW-0547">Nucleotide-binding</keyword>
<feature type="binding site" evidence="3">
    <location>
        <position position="182"/>
    </location>
    <ligand>
        <name>ATP</name>
        <dbReference type="ChEBI" id="CHEBI:30616"/>
    </ligand>
</feature>
<evidence type="ECO:0000313" key="8">
    <source>
        <dbReference type="Proteomes" id="UP000639772"/>
    </source>
</evidence>
<dbReference type="PANTHER" id="PTHR48010">
    <property type="entry name" value="OS05G0588300 PROTEIN"/>
    <property type="match status" value="1"/>
</dbReference>
<sequence length="265" mass="30229">MARYPSAFRGFPKFHSLKPAVMWSSLPQCPALLPSPSPTSPLPPLPSLPLEHKKSSSKRFTAGAIVAILVGVLALFFLIVITLLLCIFKREDRQSNEKTKRKVSGVGRGEKPQEEYSSGVQRGEQNKLFFFNSCSYNFDLEDLLRASAEVLGKGTYGTAYKAVLEDGTTVVVKRVKEVVAGKKEFEQQMELIGRVGYHPNLLRLIAYYYSKDEKLFGVRILIYWQLLCHFTWKQECRKISIRLERQIKDHAWNCEGCFPHARRAR</sequence>
<dbReference type="InterPro" id="IPR050994">
    <property type="entry name" value="At_inactive_RLKs"/>
</dbReference>
<keyword evidence="2 3" id="KW-0067">ATP-binding</keyword>
<feature type="transmembrane region" description="Helical" evidence="5">
    <location>
        <begin position="65"/>
        <end position="88"/>
    </location>
</feature>
<evidence type="ECO:0000259" key="6">
    <source>
        <dbReference type="PROSITE" id="PS50011"/>
    </source>
</evidence>
<gene>
    <name evidence="7" type="ORF">HPP92_001473</name>
</gene>